<comment type="caution">
    <text evidence="2">The sequence shown here is derived from an EMBL/GenBank/DDBJ whole genome shotgun (WGS) entry which is preliminary data.</text>
</comment>
<proteinExistence type="predicted"/>
<sequence length="357" mass="37799">MSKFFVGAYAAAPSLSGWDPSAEGSFLKSVLELDGVAGLEVPFAGKLHKDDESWFLRQLPEQADFIVTTIPGTMARLGSDPGFGLASTSRAGRKAAIDFIRESLNAAGRINESLGRAAVVAVEIHSAPWADGQRASASALAGSLKEISDWQWNGAQIVLEHCDAFVPGQVPSKGFLPLHVEAETVHRVNESSGRSMGIAVNWGRSVIEQRNPDAAPEHINFLRGSNLLGGFVLSGCAGVDTRYGAAWADVHVPPAPPTSLRARPDDESPGGLDVLEPGSLLTVDRMEECLRAAGPASGKDFRGIKVAAPPHATVEQRVAVISKTLDLARAAERQGGQGRTGEFRPNRNLPLGPDDYA</sequence>
<evidence type="ECO:0000313" key="2">
    <source>
        <dbReference type="EMBL" id="GAA5197626.1"/>
    </source>
</evidence>
<dbReference type="Proteomes" id="UP001500200">
    <property type="component" value="Unassembled WGS sequence"/>
</dbReference>
<dbReference type="RefSeq" id="WP_345450727.1">
    <property type="nucleotide sequence ID" value="NZ_BAABKK010000024.1"/>
</dbReference>
<dbReference type="InterPro" id="IPR032344">
    <property type="entry name" value="DUF4862"/>
</dbReference>
<keyword evidence="3" id="KW-1185">Reference proteome</keyword>
<gene>
    <name evidence="2" type="ORF">GCM10023346_32770</name>
</gene>
<dbReference type="Pfam" id="PF16154">
    <property type="entry name" value="DUF4862"/>
    <property type="match status" value="1"/>
</dbReference>
<dbReference type="EMBL" id="BAABKK010000024">
    <property type="protein sequence ID" value="GAA5197626.1"/>
    <property type="molecule type" value="Genomic_DNA"/>
</dbReference>
<feature type="region of interest" description="Disordered" evidence="1">
    <location>
        <begin position="331"/>
        <end position="357"/>
    </location>
</feature>
<evidence type="ECO:0000256" key="1">
    <source>
        <dbReference type="SAM" id="MobiDB-lite"/>
    </source>
</evidence>
<evidence type="ECO:0000313" key="3">
    <source>
        <dbReference type="Proteomes" id="UP001500200"/>
    </source>
</evidence>
<accession>A0ABP9SM20</accession>
<protein>
    <submittedName>
        <fullName evidence="2">DUF4862 family protein</fullName>
    </submittedName>
</protein>
<organism evidence="2 3">
    <name type="scientific">Arthrobacter gyeryongensis</name>
    <dbReference type="NCBI Taxonomy" id="1650592"/>
    <lineage>
        <taxon>Bacteria</taxon>
        <taxon>Bacillati</taxon>
        <taxon>Actinomycetota</taxon>
        <taxon>Actinomycetes</taxon>
        <taxon>Micrococcales</taxon>
        <taxon>Micrococcaceae</taxon>
        <taxon>Arthrobacter</taxon>
    </lineage>
</organism>
<name>A0ABP9SM20_9MICC</name>
<reference evidence="3" key="1">
    <citation type="journal article" date="2019" name="Int. J. Syst. Evol. Microbiol.">
        <title>The Global Catalogue of Microorganisms (GCM) 10K type strain sequencing project: providing services to taxonomists for standard genome sequencing and annotation.</title>
        <authorList>
            <consortium name="The Broad Institute Genomics Platform"/>
            <consortium name="The Broad Institute Genome Sequencing Center for Infectious Disease"/>
            <person name="Wu L."/>
            <person name="Ma J."/>
        </authorList>
    </citation>
    <scope>NUCLEOTIDE SEQUENCE [LARGE SCALE GENOMIC DNA]</scope>
    <source>
        <strain evidence="3">JCM 18514</strain>
    </source>
</reference>